<gene>
    <name evidence="2" type="ORF">SAMN05444128_3969</name>
</gene>
<feature type="chain" id="PRO_5012096775" description="TerB family tellurite resistance protein" evidence="1">
    <location>
        <begin position="26"/>
        <end position="214"/>
    </location>
</feature>
<dbReference type="AlphaFoldDB" id="A0A1R3XTL5"/>
<protein>
    <recommendedName>
        <fullName evidence="4">TerB family tellurite resistance protein</fullName>
    </recommendedName>
</protein>
<reference evidence="3" key="1">
    <citation type="submission" date="2017-01" db="EMBL/GenBank/DDBJ databases">
        <authorList>
            <person name="Varghese N."/>
            <person name="Submissions S."/>
        </authorList>
    </citation>
    <scope>NUCLEOTIDE SEQUENCE [LARGE SCALE GENOMIC DNA]</scope>
    <source>
        <strain evidence="3">LP100</strain>
    </source>
</reference>
<dbReference type="Proteomes" id="UP000187181">
    <property type="component" value="Unassembled WGS sequence"/>
</dbReference>
<dbReference type="EMBL" id="FTPP01000006">
    <property type="protein sequence ID" value="SIT95220.1"/>
    <property type="molecule type" value="Genomic_DNA"/>
</dbReference>
<dbReference type="RefSeq" id="WP_076672445.1">
    <property type="nucleotide sequence ID" value="NZ_FTPP01000006.1"/>
</dbReference>
<evidence type="ECO:0000256" key="1">
    <source>
        <dbReference type="SAM" id="SignalP"/>
    </source>
</evidence>
<feature type="signal peptide" evidence="1">
    <location>
        <begin position="1"/>
        <end position="25"/>
    </location>
</feature>
<evidence type="ECO:0008006" key="4">
    <source>
        <dbReference type="Google" id="ProtNLM"/>
    </source>
</evidence>
<dbReference type="OrthoDB" id="826958at2"/>
<accession>A0A1R3XTL5</accession>
<sequence length="214" mass="24259">MKRFRLILLLVLLAAAPLLPGRVLAQADEIQQLLLNVEKLNQLRSILSDMKKGYQVLHTGYNTVKSISEGSFQLHEAFLDGLLAVHPSLPQYHRVAAILQGQQRLVQEYNSAFARFRRQGHFSPEELAYLATVYARLLEQSAWHLEELALVLTAGTLRMQDDERLAAIDRIAAGMADKLAFLRHFNRQTTLLALQRSREQSDIRVLGQLLQPTP</sequence>
<evidence type="ECO:0000313" key="3">
    <source>
        <dbReference type="Proteomes" id="UP000187181"/>
    </source>
</evidence>
<keyword evidence="1" id="KW-0732">Signal</keyword>
<organism evidence="2 3">
    <name type="scientific">Pontibacter indicus</name>
    <dbReference type="NCBI Taxonomy" id="1317125"/>
    <lineage>
        <taxon>Bacteria</taxon>
        <taxon>Pseudomonadati</taxon>
        <taxon>Bacteroidota</taxon>
        <taxon>Cytophagia</taxon>
        <taxon>Cytophagales</taxon>
        <taxon>Hymenobacteraceae</taxon>
        <taxon>Pontibacter</taxon>
    </lineage>
</organism>
<proteinExistence type="predicted"/>
<dbReference type="STRING" id="1317125.SAMN05444128_3969"/>
<keyword evidence="3" id="KW-1185">Reference proteome</keyword>
<evidence type="ECO:0000313" key="2">
    <source>
        <dbReference type="EMBL" id="SIT95220.1"/>
    </source>
</evidence>
<name>A0A1R3XTL5_9BACT</name>